<reference evidence="2" key="1">
    <citation type="journal article" date="2023" name="Mar. Drugs">
        <title>Gemmata algarum, a Novel Planctomycete Isolated from an Algal Mat, Displays Antimicrobial Activity.</title>
        <authorList>
            <person name="Kumar G."/>
            <person name="Kallscheuer N."/>
            <person name="Kashif M."/>
            <person name="Ahamad S."/>
            <person name="Jagadeeshwari U."/>
            <person name="Pannikurungottu S."/>
            <person name="Haufschild T."/>
            <person name="Kabuu M."/>
            <person name="Sasikala C."/>
            <person name="Jogler C."/>
            <person name="Ramana C."/>
        </authorList>
    </citation>
    <scope>NUCLEOTIDE SEQUENCE [LARGE SCALE GENOMIC DNA]</scope>
    <source>
        <strain evidence="2">JC673</strain>
    </source>
</reference>
<dbReference type="Proteomes" id="UP001272242">
    <property type="component" value="Unassembled WGS sequence"/>
</dbReference>
<evidence type="ECO:0000313" key="1">
    <source>
        <dbReference type="EMBL" id="MDY3558403.1"/>
    </source>
</evidence>
<keyword evidence="2" id="KW-1185">Reference proteome</keyword>
<feature type="non-terminal residue" evidence="1">
    <location>
        <position position="180"/>
    </location>
</feature>
<name>A0ABU5EX45_9BACT</name>
<organism evidence="1 2">
    <name type="scientific">Gemmata algarum</name>
    <dbReference type="NCBI Taxonomy" id="2975278"/>
    <lineage>
        <taxon>Bacteria</taxon>
        <taxon>Pseudomonadati</taxon>
        <taxon>Planctomycetota</taxon>
        <taxon>Planctomycetia</taxon>
        <taxon>Gemmatales</taxon>
        <taxon>Gemmataceae</taxon>
        <taxon>Gemmata</taxon>
    </lineage>
</organism>
<evidence type="ECO:0000313" key="2">
    <source>
        <dbReference type="Proteomes" id="UP001272242"/>
    </source>
</evidence>
<accession>A0ABU5EX45</accession>
<sequence length="180" mass="20351">MPGELPIPPTNADESLRYYDPDEVALMDLRRIGVSGTGDHIQDDMGPDGSGSRRLYSCSWAERHATAIYLLGFTKTYTDSGGALRISRLLPDRHPAYDIFNWVATKCRITPYRYTGTIEDANLNYGQHIPVFERAHLEVTYELVPFDLKEDFELGEIAEREMERYVTLPGYPGADVSTQV</sequence>
<protein>
    <submittedName>
        <fullName evidence="1">Uncharacterized protein</fullName>
    </submittedName>
</protein>
<proteinExistence type="predicted"/>
<gene>
    <name evidence="1" type="ORF">R5W23_005496</name>
</gene>
<dbReference type="EMBL" id="JAXBLV010000029">
    <property type="protein sequence ID" value="MDY3558403.1"/>
    <property type="molecule type" value="Genomic_DNA"/>
</dbReference>
<comment type="caution">
    <text evidence="1">The sequence shown here is derived from an EMBL/GenBank/DDBJ whole genome shotgun (WGS) entry which is preliminary data.</text>
</comment>
<dbReference type="RefSeq" id="WP_320685333.1">
    <property type="nucleotide sequence ID" value="NZ_JAXBLV010000029.1"/>
</dbReference>